<dbReference type="InterPro" id="IPR027417">
    <property type="entry name" value="P-loop_NTPase"/>
</dbReference>
<keyword evidence="1" id="KW-1133">Transmembrane helix</keyword>
<evidence type="ECO:0000259" key="2">
    <source>
        <dbReference type="Pfam" id="PF00931"/>
    </source>
</evidence>
<keyword evidence="1" id="KW-0812">Transmembrane</keyword>
<sequence length="1172" mass="136058">MDESLLPRTHSRITDFIPTFSSIFLYIFYVAVALIVIVIVNIIAIKFLGTKFLASRLDTDQAPKSTFELVPAGGHNVNARAQGVDIIFVHGLGSNPDTCWQAKSTTKTSNSAEDEHVNWFSDFLPHDLPREIREDVRIFFYNYESYWMRDAVHTRLSTIANGLLEHIDSKLCQSQRALVQAKRRREFSHLVGRTKAILFLGAPHRGSTYGLLGWLGAVLLRPVGSNHMILAHMDYDSQELSDLHENFIASTQDDLKVINFYEQRPELDLVFWQLFVSWVEQFLQTTLNRFDLTLQTVAESSATYHGKNVRKIALPVGHRGLNKFGSRNEFYEIIRSKLVELMWPLVQPAKTIYHVPVKEMQNLIQRDQLWEDLQEKLEIQHENASIPYAVTLYGLGGAGKSMLALKYAESKKAQYDPIFWIDAANDDTIRSRFGSFATMLGLPSKQNNRQGTSLVDDPVIQSVLQWFQDRNEMDREWLVIVDNADDVKSDLKHVIPRGLRGRLIITSRDEQSQKLVYGGCEPIRVDVMSTQEARDVLLQRLSRDISMLPAVEEKCDEIAEKLGYLALAIDLAGAYIASGPEDTHEEALIQYSEDFEWHRDELLKMDNSNWDTPAELNVWAVWDTTLRKIEREHAQFQPGLLLTFLAWSKSPIFQDELFRLASLGISDVDENLGEILFSELRRFILAKDDSWDSFMYRKSLEILIRYSLVQRVRGDWPGTTMHSLVRWRAARRYQSENWQWFHTAFILAASAKTTKGGQRKFRRHLIAHLPDVESVDLSWHKDPDVGKDFIWSTLATIYSHEDFLREAEKLGLQLMEMRKKRLGEDHASTLKAIVDLASTYMYNAQEDKAEKLQTRKIKICKELLSKNDCDILSELERLRRIHEYQGRWEEAEDLQTQESQIREERGEKFPKTLQDMDQLAKAHEHQGRWNEMQDLEIQMLELSKEALGEVHQFTYYVLRRLCITYLKQSLWEKAEEVQIQAIHMSKKLFGELTQPTTVCMEELAETYQKQDRWEDAEELQLKVIQMQKDMWGDEFYDMLRSIGHLTETYQNQGRWKEAEDLQVHVMQKFEKRLASHHPSRLWIQSLLGWTYQHQGRWEEAENLQAQAVQISIERDKTSSLTPEIIARLVLTYHQQGRQEEGEKLKALATEREIEVSDICPNSSSALVSDRPI</sequence>
<dbReference type="SUPFAM" id="SSF48452">
    <property type="entry name" value="TPR-like"/>
    <property type="match status" value="3"/>
</dbReference>
<feature type="domain" description="NB-ARC" evidence="2">
    <location>
        <begin position="368"/>
        <end position="537"/>
    </location>
</feature>
<dbReference type="InterPro" id="IPR002182">
    <property type="entry name" value="NB-ARC"/>
</dbReference>
<dbReference type="Pfam" id="PF13424">
    <property type="entry name" value="TPR_12"/>
    <property type="match status" value="1"/>
</dbReference>
<accession>A0A9W4NFZ2</accession>
<evidence type="ECO:0000313" key="3">
    <source>
        <dbReference type="EMBL" id="CAG8361800.1"/>
    </source>
</evidence>
<feature type="transmembrane region" description="Helical" evidence="1">
    <location>
        <begin position="23"/>
        <end position="48"/>
    </location>
</feature>
<dbReference type="PANTHER" id="PTHR46082:SF11">
    <property type="entry name" value="AAA+ ATPASE DOMAIN-CONTAINING PROTEIN-RELATED"/>
    <property type="match status" value="1"/>
</dbReference>
<dbReference type="SUPFAM" id="SSF52540">
    <property type="entry name" value="P-loop containing nucleoside triphosphate hydrolases"/>
    <property type="match status" value="1"/>
</dbReference>
<dbReference type="Pfam" id="PF13374">
    <property type="entry name" value="TPR_10"/>
    <property type="match status" value="2"/>
</dbReference>
<proteinExistence type="predicted"/>
<dbReference type="PANTHER" id="PTHR46082">
    <property type="entry name" value="ATP/GTP-BINDING PROTEIN-RELATED"/>
    <property type="match status" value="1"/>
</dbReference>
<dbReference type="Gene3D" id="3.40.50.300">
    <property type="entry name" value="P-loop containing nucleotide triphosphate hydrolases"/>
    <property type="match status" value="1"/>
</dbReference>
<dbReference type="OrthoDB" id="5086500at2759"/>
<dbReference type="Gene3D" id="1.25.40.10">
    <property type="entry name" value="Tetratricopeptide repeat domain"/>
    <property type="match status" value="2"/>
</dbReference>
<dbReference type="GO" id="GO:0043531">
    <property type="term" value="F:ADP binding"/>
    <property type="evidence" value="ECO:0007669"/>
    <property type="project" value="InterPro"/>
</dbReference>
<dbReference type="InterPro" id="IPR053137">
    <property type="entry name" value="NLR-like"/>
</dbReference>
<dbReference type="AlphaFoldDB" id="A0A9W4NFZ2"/>
<evidence type="ECO:0000256" key="1">
    <source>
        <dbReference type="SAM" id="Phobius"/>
    </source>
</evidence>
<dbReference type="EMBL" id="CAJVPA010000144">
    <property type="protein sequence ID" value="CAG8361800.1"/>
    <property type="molecule type" value="Genomic_DNA"/>
</dbReference>
<dbReference type="Proteomes" id="UP001152646">
    <property type="component" value="Unassembled WGS sequence"/>
</dbReference>
<organism evidence="3 4">
    <name type="scientific">Penicillium salamii</name>
    <dbReference type="NCBI Taxonomy" id="1612424"/>
    <lineage>
        <taxon>Eukaryota</taxon>
        <taxon>Fungi</taxon>
        <taxon>Dikarya</taxon>
        <taxon>Ascomycota</taxon>
        <taxon>Pezizomycotina</taxon>
        <taxon>Eurotiomycetes</taxon>
        <taxon>Eurotiomycetidae</taxon>
        <taxon>Eurotiales</taxon>
        <taxon>Aspergillaceae</taxon>
        <taxon>Penicillium</taxon>
    </lineage>
</organism>
<dbReference type="Pfam" id="PF00931">
    <property type="entry name" value="NB-ARC"/>
    <property type="match status" value="1"/>
</dbReference>
<name>A0A9W4NFZ2_9EURO</name>
<dbReference type="InterPro" id="IPR011990">
    <property type="entry name" value="TPR-like_helical_dom_sf"/>
</dbReference>
<evidence type="ECO:0000313" key="4">
    <source>
        <dbReference type="Proteomes" id="UP001152646"/>
    </source>
</evidence>
<reference evidence="3" key="1">
    <citation type="submission" date="2021-07" db="EMBL/GenBank/DDBJ databases">
        <authorList>
            <person name="Branca A.L. A."/>
        </authorList>
    </citation>
    <scope>NUCLEOTIDE SEQUENCE</scope>
</reference>
<protein>
    <recommendedName>
        <fullName evidence="2">NB-ARC domain-containing protein</fullName>
    </recommendedName>
</protein>
<comment type="caution">
    <text evidence="3">The sequence shown here is derived from an EMBL/GenBank/DDBJ whole genome shotgun (WGS) entry which is preliminary data.</text>
</comment>
<keyword evidence="1" id="KW-0472">Membrane</keyword>
<gene>
    <name evidence="3" type="ORF">PSALAMII_LOCUS3948</name>
</gene>